<organism evidence="1">
    <name type="scientific">Pararge aegeria</name>
    <name type="common">speckled wood butterfly</name>
    <dbReference type="NCBI Taxonomy" id="116150"/>
    <lineage>
        <taxon>Eukaryota</taxon>
        <taxon>Metazoa</taxon>
        <taxon>Ecdysozoa</taxon>
        <taxon>Arthropoda</taxon>
        <taxon>Hexapoda</taxon>
        <taxon>Insecta</taxon>
        <taxon>Pterygota</taxon>
        <taxon>Neoptera</taxon>
        <taxon>Endopterygota</taxon>
        <taxon>Lepidoptera</taxon>
        <taxon>Glossata</taxon>
        <taxon>Ditrysia</taxon>
        <taxon>Papilionoidea</taxon>
        <taxon>Nymphalidae</taxon>
        <taxon>Satyrinae</taxon>
        <taxon>Satyrini</taxon>
        <taxon>Parargina</taxon>
        <taxon>Pararge</taxon>
    </lineage>
</organism>
<dbReference type="EMBL" id="GAIX01007384">
    <property type="protein sequence ID" value="JAA85176.1"/>
    <property type="molecule type" value="Transcribed_RNA"/>
</dbReference>
<evidence type="ECO:0000313" key="1">
    <source>
        <dbReference type="EMBL" id="JAA85176.1"/>
    </source>
</evidence>
<proteinExistence type="predicted"/>
<name>S4P146_9NEOP</name>
<accession>S4P146</accession>
<dbReference type="AlphaFoldDB" id="S4P146"/>
<protein>
    <submittedName>
        <fullName evidence="1">Uncharacterized protein</fullName>
    </submittedName>
</protein>
<reference evidence="1" key="1">
    <citation type="journal article" date="2013" name="BMC Genomics">
        <title>Unscrambling butterfly oogenesis.</title>
        <authorList>
            <person name="Carter J.M."/>
            <person name="Baker S.C."/>
            <person name="Pink R."/>
            <person name="Carter D.R."/>
            <person name="Collins A."/>
            <person name="Tomlin J."/>
            <person name="Gibbs M."/>
            <person name="Breuker C.J."/>
        </authorList>
    </citation>
    <scope>NUCLEOTIDE SEQUENCE</scope>
    <source>
        <tissue evidence="1">Ovary</tissue>
    </source>
</reference>
<reference evidence="1" key="2">
    <citation type="submission" date="2013-05" db="EMBL/GenBank/DDBJ databases">
        <authorList>
            <person name="Carter J.-M."/>
            <person name="Baker S.C."/>
            <person name="Pink R."/>
            <person name="Carter D.R.F."/>
            <person name="Collins A."/>
            <person name="Tomlin J."/>
            <person name="Gibbs M."/>
            <person name="Breuker C.J."/>
        </authorList>
    </citation>
    <scope>NUCLEOTIDE SEQUENCE</scope>
    <source>
        <tissue evidence="1">Ovary</tissue>
    </source>
</reference>
<sequence length="90" mass="10913">MKNSVLFNPYPCLLCSKCVCVFVWFVNYCTNFDKIWNIHTVNSRVFFYHRACLGKYYSHVYFKKCCCVYRRWYSTYHLLGPSINTIKKHT</sequence>